<dbReference type="PANTHER" id="PTHR36057">
    <property type="match status" value="1"/>
</dbReference>
<sequence>MTFARTTLALLLALAASPALGQSQPKTVVELFTSQGCASCPPADALLTEIAKDPQVLALTLAVDYWDYVGWKDTLALHGHSLRQKAYADQRPDRKVFTPQVVVDGTLSAKGSDRAALQRALFAARSNGGLTVPVSVTRDGDAVEITLPESKAAAEGTDLWLCPVMRSQTVAIGRGENGGRNVTYSNVVRGWIRVASWQGDARRYRVALKDISREGVDSVAVLVQTGSPATPGPIIGAAFLPLGD</sequence>
<dbReference type="PANTHER" id="PTHR36057:SF1">
    <property type="entry name" value="LIPOPROTEIN LIPID ATTACHMENT SITE-LIKE PROTEIN, PUTATIVE (DUF1223)-RELATED"/>
    <property type="match status" value="1"/>
</dbReference>
<evidence type="ECO:0000313" key="3">
    <source>
        <dbReference type="Proteomes" id="UP000305131"/>
    </source>
</evidence>
<gene>
    <name evidence="2" type="ORF">FBQ73_00845</name>
</gene>
<dbReference type="SUPFAM" id="SSF52833">
    <property type="entry name" value="Thioredoxin-like"/>
    <property type="match status" value="1"/>
</dbReference>
<name>A0A6C1KL21_XANAU</name>
<evidence type="ECO:0000256" key="1">
    <source>
        <dbReference type="SAM" id="SignalP"/>
    </source>
</evidence>
<dbReference type="InterPro" id="IPR010634">
    <property type="entry name" value="DUF1223"/>
</dbReference>
<dbReference type="Pfam" id="PF06764">
    <property type="entry name" value="DUF1223"/>
    <property type="match status" value="1"/>
</dbReference>
<organism evidence="2 3">
    <name type="scientific">Xanthobacter autotrophicus</name>
    <dbReference type="NCBI Taxonomy" id="280"/>
    <lineage>
        <taxon>Bacteria</taxon>
        <taxon>Pseudomonadati</taxon>
        <taxon>Pseudomonadota</taxon>
        <taxon>Alphaproteobacteria</taxon>
        <taxon>Hyphomicrobiales</taxon>
        <taxon>Xanthobacteraceae</taxon>
        <taxon>Xanthobacter</taxon>
    </lineage>
</organism>
<comment type="caution">
    <text evidence="2">The sequence shown here is derived from an EMBL/GenBank/DDBJ whole genome shotgun (WGS) entry which is preliminary data.</text>
</comment>
<dbReference type="EMBL" id="VAUP01000002">
    <property type="protein sequence ID" value="TLX45008.1"/>
    <property type="molecule type" value="Genomic_DNA"/>
</dbReference>
<evidence type="ECO:0000313" key="2">
    <source>
        <dbReference type="EMBL" id="TLX45008.1"/>
    </source>
</evidence>
<dbReference type="GeneID" id="95772009"/>
<protein>
    <submittedName>
        <fullName evidence="2">DUF1223 domain-containing protein</fullName>
    </submittedName>
</protein>
<dbReference type="OrthoDB" id="9808254at2"/>
<dbReference type="RefSeq" id="WP_138397633.1">
    <property type="nucleotide sequence ID" value="NZ_JBAFVI010000004.1"/>
</dbReference>
<proteinExistence type="predicted"/>
<keyword evidence="1" id="KW-0732">Signal</keyword>
<accession>A0A6C1KL21</accession>
<dbReference type="Proteomes" id="UP000305131">
    <property type="component" value="Unassembled WGS sequence"/>
</dbReference>
<dbReference type="AlphaFoldDB" id="A0A6C1KL21"/>
<dbReference type="InterPro" id="IPR036249">
    <property type="entry name" value="Thioredoxin-like_sf"/>
</dbReference>
<feature type="signal peptide" evidence="1">
    <location>
        <begin position="1"/>
        <end position="21"/>
    </location>
</feature>
<feature type="chain" id="PRO_5025412799" evidence="1">
    <location>
        <begin position="22"/>
        <end position="244"/>
    </location>
</feature>
<reference evidence="2 3" key="1">
    <citation type="submission" date="2019-05" db="EMBL/GenBank/DDBJ databases">
        <authorList>
            <person name="Zhou X."/>
        </authorList>
    </citation>
    <scope>NUCLEOTIDE SEQUENCE [LARGE SCALE GENOMIC DNA]</scope>
    <source>
        <strain evidence="2 3">DSM 432</strain>
    </source>
</reference>